<feature type="region of interest" description="Disordered" evidence="1">
    <location>
        <begin position="1"/>
        <end position="50"/>
    </location>
</feature>
<sequence length="50" mass="4753">MPADLGITDMSTPAAARESHAPRAGDAGPSSSTSGFGPADDAGVGGPDLL</sequence>
<dbReference type="RefSeq" id="WP_160904251.1">
    <property type="nucleotide sequence ID" value="NZ_CP102850.1"/>
</dbReference>
<dbReference type="Proteomes" id="UP000475545">
    <property type="component" value="Unassembled WGS sequence"/>
</dbReference>
<dbReference type="EMBL" id="WMBR01000008">
    <property type="protein sequence ID" value="MXP24057.1"/>
    <property type="molecule type" value="Genomic_DNA"/>
</dbReference>
<name>A0A6L7GX12_9ACTN</name>
<reference evidence="2 3" key="1">
    <citation type="submission" date="2019-11" db="EMBL/GenBank/DDBJ databases">
        <title>Gordonia sp. nov., a novel actinobacterium isolated from mangrove soil in Hainan.</title>
        <authorList>
            <person name="Huang X."/>
            <person name="Xie Y."/>
            <person name="Chu X."/>
            <person name="Xiao K."/>
        </authorList>
    </citation>
    <scope>NUCLEOTIDE SEQUENCE [LARGE SCALE GENOMIC DNA]</scope>
    <source>
        <strain evidence="2 3">HNM0687</strain>
    </source>
</reference>
<evidence type="ECO:0000313" key="3">
    <source>
        <dbReference type="Proteomes" id="UP000475545"/>
    </source>
</evidence>
<dbReference type="AlphaFoldDB" id="A0A6L7GX12"/>
<accession>A0A6L7GX12</accession>
<gene>
    <name evidence="2" type="ORF">GIY30_22220</name>
</gene>
<organism evidence="2 3">
    <name type="scientific">Gordonia mangrovi</name>
    <dbReference type="NCBI Taxonomy" id="2665643"/>
    <lineage>
        <taxon>Bacteria</taxon>
        <taxon>Bacillati</taxon>
        <taxon>Actinomycetota</taxon>
        <taxon>Actinomycetes</taxon>
        <taxon>Mycobacteriales</taxon>
        <taxon>Gordoniaceae</taxon>
        <taxon>Gordonia</taxon>
    </lineage>
</organism>
<comment type="caution">
    <text evidence="2">The sequence shown here is derived from an EMBL/GenBank/DDBJ whole genome shotgun (WGS) entry which is preliminary data.</text>
</comment>
<evidence type="ECO:0000313" key="2">
    <source>
        <dbReference type="EMBL" id="MXP24057.1"/>
    </source>
</evidence>
<proteinExistence type="predicted"/>
<protein>
    <submittedName>
        <fullName evidence="2">Uncharacterized protein</fullName>
    </submittedName>
</protein>
<keyword evidence="3" id="KW-1185">Reference proteome</keyword>
<evidence type="ECO:0000256" key="1">
    <source>
        <dbReference type="SAM" id="MobiDB-lite"/>
    </source>
</evidence>